<sequence length="520" mass="55694">MSVGGAIGTRTGVELLDGRVSRLWRGADGAQFGPVYKSDGGNRAKQRFIKNWGAEGEYKRALFGDGWESANLVTFVTWGLCLAQWAVLDNKHTDELGCLAALRRSILAVVRAGISAVEEDLEPRGDDDDDDGAGDNHLALVFAARCSPRPVTAAVPLALLEARPGSLCTLPSCPPSPRQFSPAPSPPTLALSLVPSPALFALAPAPIASSATHSPLLRSAALRIRSSPNHRPGLPRTPSRSERMLRATLERDRAYSPSSAYDELPTEPVYHPPPLGRMRGDSCSSIMVTAGSPNAQRMLSKERRRAVSSSPYPSPPTMTRAQTAPSTPPRLPGGSPTAGHRIHCDLPPEHLLLASHPGQVSSPSTYTSKARAAAQAHAEEILRQRLEGVLSSSVSSSTHVRDPSEPTYSPKRPTPPPETRSYDSADWTWAHVPTPYSSQSQSQMSSPLSRAGKPLSEPITPPPSPPFDARSASLMLRDREGYVSFSDVAGLGGPCMDDDDALPDAEHAGRWWGILPWKAK</sequence>
<organism evidence="2 3">
    <name type="scientific">Botryobasidium botryosum (strain FD-172 SS1)</name>
    <dbReference type="NCBI Taxonomy" id="930990"/>
    <lineage>
        <taxon>Eukaryota</taxon>
        <taxon>Fungi</taxon>
        <taxon>Dikarya</taxon>
        <taxon>Basidiomycota</taxon>
        <taxon>Agaricomycotina</taxon>
        <taxon>Agaricomycetes</taxon>
        <taxon>Cantharellales</taxon>
        <taxon>Botryobasidiaceae</taxon>
        <taxon>Botryobasidium</taxon>
    </lineage>
</organism>
<protein>
    <submittedName>
        <fullName evidence="2">Uncharacterized protein</fullName>
    </submittedName>
</protein>
<dbReference type="EMBL" id="KL198016">
    <property type="protein sequence ID" value="KDQ21246.1"/>
    <property type="molecule type" value="Genomic_DNA"/>
</dbReference>
<dbReference type="STRING" id="930990.A0A067NBU0"/>
<dbReference type="Proteomes" id="UP000027195">
    <property type="component" value="Unassembled WGS sequence"/>
</dbReference>
<dbReference type="AlphaFoldDB" id="A0A067NBU0"/>
<keyword evidence="3" id="KW-1185">Reference proteome</keyword>
<feature type="compositionally biased region" description="Low complexity" evidence="1">
    <location>
        <begin position="437"/>
        <end position="446"/>
    </location>
</feature>
<feature type="region of interest" description="Disordered" evidence="1">
    <location>
        <begin position="250"/>
        <end position="344"/>
    </location>
</feature>
<reference evidence="3" key="1">
    <citation type="journal article" date="2014" name="Proc. Natl. Acad. Sci. U.S.A.">
        <title>Extensive sampling of basidiomycete genomes demonstrates inadequacy of the white-rot/brown-rot paradigm for wood decay fungi.</title>
        <authorList>
            <person name="Riley R."/>
            <person name="Salamov A.A."/>
            <person name="Brown D.W."/>
            <person name="Nagy L.G."/>
            <person name="Floudas D."/>
            <person name="Held B.W."/>
            <person name="Levasseur A."/>
            <person name="Lombard V."/>
            <person name="Morin E."/>
            <person name="Otillar R."/>
            <person name="Lindquist E.A."/>
            <person name="Sun H."/>
            <person name="LaButti K.M."/>
            <person name="Schmutz J."/>
            <person name="Jabbour D."/>
            <person name="Luo H."/>
            <person name="Baker S.E."/>
            <person name="Pisabarro A.G."/>
            <person name="Walton J.D."/>
            <person name="Blanchette R.A."/>
            <person name="Henrissat B."/>
            <person name="Martin F."/>
            <person name="Cullen D."/>
            <person name="Hibbett D.S."/>
            <person name="Grigoriev I.V."/>
        </authorList>
    </citation>
    <scope>NUCLEOTIDE SEQUENCE [LARGE SCALE GENOMIC DNA]</scope>
    <source>
        <strain evidence="3">FD-172 SS1</strain>
    </source>
</reference>
<feature type="compositionally biased region" description="Polar residues" evidence="1">
    <location>
        <begin position="358"/>
        <end position="368"/>
    </location>
</feature>
<dbReference type="HOGENOM" id="CLU_523711_0_0_1"/>
<accession>A0A067NBU0</accession>
<proteinExistence type="predicted"/>
<feature type="region of interest" description="Disordered" evidence="1">
    <location>
        <begin position="389"/>
        <end position="466"/>
    </location>
</feature>
<evidence type="ECO:0000313" key="2">
    <source>
        <dbReference type="EMBL" id="KDQ21246.1"/>
    </source>
</evidence>
<name>A0A067NBU0_BOTB1</name>
<dbReference type="InParanoid" id="A0A067NBU0"/>
<feature type="region of interest" description="Disordered" evidence="1">
    <location>
        <begin position="353"/>
        <end position="372"/>
    </location>
</feature>
<evidence type="ECO:0000313" key="3">
    <source>
        <dbReference type="Proteomes" id="UP000027195"/>
    </source>
</evidence>
<feature type="compositionally biased region" description="Polar residues" evidence="1">
    <location>
        <begin position="282"/>
        <end position="297"/>
    </location>
</feature>
<gene>
    <name evidence="2" type="ORF">BOTBODRAFT_40112</name>
</gene>
<dbReference type="OrthoDB" id="3067719at2759"/>
<evidence type="ECO:0000256" key="1">
    <source>
        <dbReference type="SAM" id="MobiDB-lite"/>
    </source>
</evidence>